<name>A0A485BT94_RAOTE</name>
<evidence type="ECO:0000313" key="3">
    <source>
        <dbReference type="EMBL" id="VFS75643.1"/>
    </source>
</evidence>
<dbReference type="AlphaFoldDB" id="A0A485BT94"/>
<organism evidence="3 4">
    <name type="scientific">Raoultella terrigena</name>
    <name type="common">Klebsiella terrigena</name>
    <dbReference type="NCBI Taxonomy" id="577"/>
    <lineage>
        <taxon>Bacteria</taxon>
        <taxon>Pseudomonadati</taxon>
        <taxon>Pseudomonadota</taxon>
        <taxon>Gammaproteobacteria</taxon>
        <taxon>Enterobacterales</taxon>
        <taxon>Enterobacteriaceae</taxon>
        <taxon>Klebsiella/Raoultella group</taxon>
        <taxon>Raoultella</taxon>
    </lineage>
</organism>
<accession>A0A485BT94</accession>
<gene>
    <name evidence="3" type="ORF">NCTC13038_03422</name>
</gene>
<keyword evidence="1" id="KW-0472">Membrane</keyword>
<dbReference type="Proteomes" id="UP000332594">
    <property type="component" value="Unassembled WGS sequence"/>
</dbReference>
<dbReference type="RefSeq" id="WP_134526610.1">
    <property type="nucleotide sequence ID" value="NZ_BJNO01000006.1"/>
</dbReference>
<feature type="domain" description="Fatty acid desaturase" evidence="2">
    <location>
        <begin position="54"/>
        <end position="290"/>
    </location>
</feature>
<proteinExistence type="predicted"/>
<evidence type="ECO:0000313" key="4">
    <source>
        <dbReference type="Proteomes" id="UP000332594"/>
    </source>
</evidence>
<dbReference type="Pfam" id="PF00487">
    <property type="entry name" value="FA_desaturase"/>
    <property type="match status" value="1"/>
</dbReference>
<feature type="transmembrane region" description="Helical" evidence="1">
    <location>
        <begin position="30"/>
        <end position="49"/>
    </location>
</feature>
<dbReference type="InterPro" id="IPR005804">
    <property type="entry name" value="FA_desaturase_dom"/>
</dbReference>
<keyword evidence="1" id="KW-1133">Transmembrane helix</keyword>
<dbReference type="EMBL" id="CAADJG010000002">
    <property type="protein sequence ID" value="VFS75643.1"/>
    <property type="molecule type" value="Genomic_DNA"/>
</dbReference>
<protein>
    <submittedName>
        <fullName evidence="3">Fatty acid desaturase</fullName>
    </submittedName>
</protein>
<dbReference type="GO" id="GO:0006629">
    <property type="term" value="P:lipid metabolic process"/>
    <property type="evidence" value="ECO:0007669"/>
    <property type="project" value="InterPro"/>
</dbReference>
<keyword evidence="1" id="KW-0812">Transmembrane</keyword>
<reference evidence="3 4" key="1">
    <citation type="submission" date="2019-03" db="EMBL/GenBank/DDBJ databases">
        <authorList>
            <consortium name="Pathogen Informatics"/>
        </authorList>
    </citation>
    <scope>NUCLEOTIDE SEQUENCE [LARGE SCALE GENOMIC DNA]</scope>
    <source>
        <strain evidence="3 4">NCTC13038</strain>
    </source>
</reference>
<feature type="transmembrane region" description="Helical" evidence="1">
    <location>
        <begin position="55"/>
        <end position="72"/>
    </location>
</feature>
<sequence>MTKKTSVYLHPQQRDLIHQLSRSRLWRSELPTWLLIITIYGGWFATLVYWKTLGLLPATLLLIWFSAWYMSLQHELIHGHPTRWPRLNQLLGILPLAVWYPYGLYRDSHLAHHDNHHLTLPVDDPESYYFTAESWRRFAPWQRRVIHLRNTFIGRLLLAPLLDIAQTLVSAWRAFRLRQKAAMAMWATHGLLLAGLFALMVHVEFSPLYFVAAVSYPALALTKVRSFLEHRAADDPLARSVINEAGLAWRVLFLNLNYHSVHHDLPGIPWYGLRKLYLLERESYRQRNHGFVVRGYGEWLRRFSFRAVAVNAHPGVKKRPVAGENHE</sequence>
<evidence type="ECO:0000259" key="2">
    <source>
        <dbReference type="Pfam" id="PF00487"/>
    </source>
</evidence>
<feature type="transmembrane region" description="Helical" evidence="1">
    <location>
        <begin position="184"/>
        <end position="201"/>
    </location>
</feature>
<evidence type="ECO:0000256" key="1">
    <source>
        <dbReference type="SAM" id="Phobius"/>
    </source>
</evidence>